<dbReference type="PRINTS" id="PR00502">
    <property type="entry name" value="NUDIXFAMILY"/>
</dbReference>
<comment type="caution">
    <text evidence="6">The sequence shown here is derived from an EMBL/GenBank/DDBJ whole genome shotgun (WGS) entry which is preliminary data.</text>
</comment>
<protein>
    <recommendedName>
        <fullName evidence="5">Nudix hydrolase domain-containing protein</fullName>
    </recommendedName>
</protein>
<dbReference type="InterPro" id="IPR020476">
    <property type="entry name" value="Nudix_hydrolase"/>
</dbReference>
<sequence>MNRLTVAAVCLLDDRGRLLVVRKRNTHAFMLPGGKHEPGETDIEAAIREVREEVGLNVDILTPLGRWVCPAANEADTDVEATVFASQLRGEPVAAAEIAEIAWIDPRAPLDAGRRVFAPLMTPVCEAIAERELS</sequence>
<feature type="domain" description="Nudix hydrolase" evidence="5">
    <location>
        <begin position="1"/>
        <end position="127"/>
    </location>
</feature>
<evidence type="ECO:0000256" key="3">
    <source>
        <dbReference type="ARBA" id="ARBA00022801"/>
    </source>
</evidence>
<dbReference type="AlphaFoldDB" id="A0A916T1Y4"/>
<accession>A0A916T1Y4</accession>
<evidence type="ECO:0000313" key="7">
    <source>
        <dbReference type="Proteomes" id="UP000621454"/>
    </source>
</evidence>
<keyword evidence="3 4" id="KW-0378">Hydrolase</keyword>
<evidence type="ECO:0000256" key="1">
    <source>
        <dbReference type="ARBA" id="ARBA00001946"/>
    </source>
</evidence>
<dbReference type="RefSeq" id="WP_188586034.1">
    <property type="nucleotide sequence ID" value="NZ_BMGC01000008.1"/>
</dbReference>
<dbReference type="CDD" id="cd04690">
    <property type="entry name" value="NUDIX_Hydrolase"/>
    <property type="match status" value="1"/>
</dbReference>
<keyword evidence="7" id="KW-1185">Reference proteome</keyword>
<reference evidence="6" key="1">
    <citation type="journal article" date="2014" name="Int. J. Syst. Evol. Microbiol.">
        <title>Complete genome sequence of Corynebacterium casei LMG S-19264T (=DSM 44701T), isolated from a smear-ripened cheese.</title>
        <authorList>
            <consortium name="US DOE Joint Genome Institute (JGI-PGF)"/>
            <person name="Walter F."/>
            <person name="Albersmeier A."/>
            <person name="Kalinowski J."/>
            <person name="Ruckert C."/>
        </authorList>
    </citation>
    <scope>NUCLEOTIDE SEQUENCE</scope>
    <source>
        <strain evidence="6">CGMCC 1.12827</strain>
    </source>
</reference>
<dbReference type="PANTHER" id="PTHR43046:SF2">
    <property type="entry name" value="8-OXO-DGTP DIPHOSPHATASE-RELATED"/>
    <property type="match status" value="1"/>
</dbReference>
<organism evidence="6 7">
    <name type="scientific">Gordonia jinhuaensis</name>
    <dbReference type="NCBI Taxonomy" id="1517702"/>
    <lineage>
        <taxon>Bacteria</taxon>
        <taxon>Bacillati</taxon>
        <taxon>Actinomycetota</taxon>
        <taxon>Actinomycetes</taxon>
        <taxon>Mycobacteriales</taxon>
        <taxon>Gordoniaceae</taxon>
        <taxon>Gordonia</taxon>
    </lineage>
</organism>
<dbReference type="EMBL" id="BMGC01000008">
    <property type="protein sequence ID" value="GGB28328.1"/>
    <property type="molecule type" value="Genomic_DNA"/>
</dbReference>
<dbReference type="PROSITE" id="PS00893">
    <property type="entry name" value="NUDIX_BOX"/>
    <property type="match status" value="1"/>
</dbReference>
<dbReference type="GO" id="GO:0016787">
    <property type="term" value="F:hydrolase activity"/>
    <property type="evidence" value="ECO:0007669"/>
    <property type="project" value="UniProtKB-KW"/>
</dbReference>
<dbReference type="PROSITE" id="PS51462">
    <property type="entry name" value="NUDIX"/>
    <property type="match status" value="1"/>
</dbReference>
<reference evidence="6" key="2">
    <citation type="submission" date="2020-09" db="EMBL/GenBank/DDBJ databases">
        <authorList>
            <person name="Sun Q."/>
            <person name="Zhou Y."/>
        </authorList>
    </citation>
    <scope>NUCLEOTIDE SEQUENCE</scope>
    <source>
        <strain evidence="6">CGMCC 1.12827</strain>
    </source>
</reference>
<dbReference type="Proteomes" id="UP000621454">
    <property type="component" value="Unassembled WGS sequence"/>
</dbReference>
<dbReference type="PANTHER" id="PTHR43046">
    <property type="entry name" value="GDP-MANNOSE MANNOSYL HYDROLASE"/>
    <property type="match status" value="1"/>
</dbReference>
<evidence type="ECO:0000256" key="2">
    <source>
        <dbReference type="ARBA" id="ARBA00005582"/>
    </source>
</evidence>
<evidence type="ECO:0000313" key="6">
    <source>
        <dbReference type="EMBL" id="GGB28328.1"/>
    </source>
</evidence>
<dbReference type="Gene3D" id="3.90.79.10">
    <property type="entry name" value="Nucleoside Triphosphate Pyrophosphohydrolase"/>
    <property type="match status" value="1"/>
</dbReference>
<comment type="similarity">
    <text evidence="2 4">Belongs to the Nudix hydrolase family.</text>
</comment>
<name>A0A916T1Y4_9ACTN</name>
<dbReference type="Pfam" id="PF00293">
    <property type="entry name" value="NUDIX"/>
    <property type="match status" value="1"/>
</dbReference>
<evidence type="ECO:0000256" key="4">
    <source>
        <dbReference type="RuleBase" id="RU003476"/>
    </source>
</evidence>
<evidence type="ECO:0000259" key="5">
    <source>
        <dbReference type="PROSITE" id="PS51462"/>
    </source>
</evidence>
<gene>
    <name evidence="6" type="ORF">GCM10011489_15650</name>
</gene>
<dbReference type="InterPro" id="IPR020084">
    <property type="entry name" value="NUDIX_hydrolase_CS"/>
</dbReference>
<dbReference type="SUPFAM" id="SSF55811">
    <property type="entry name" value="Nudix"/>
    <property type="match status" value="1"/>
</dbReference>
<comment type="cofactor">
    <cofactor evidence="1">
        <name>Mg(2+)</name>
        <dbReference type="ChEBI" id="CHEBI:18420"/>
    </cofactor>
</comment>
<dbReference type="InterPro" id="IPR000086">
    <property type="entry name" value="NUDIX_hydrolase_dom"/>
</dbReference>
<dbReference type="InterPro" id="IPR015797">
    <property type="entry name" value="NUDIX_hydrolase-like_dom_sf"/>
</dbReference>
<proteinExistence type="inferred from homology"/>